<dbReference type="Pfam" id="PF17862">
    <property type="entry name" value="AAA_lid_3"/>
    <property type="match status" value="2"/>
</dbReference>
<feature type="coiled-coil region" evidence="4">
    <location>
        <begin position="58"/>
        <end position="92"/>
    </location>
</feature>
<dbReference type="PANTHER" id="PTHR23077">
    <property type="entry name" value="AAA-FAMILY ATPASE"/>
    <property type="match status" value="1"/>
</dbReference>
<dbReference type="SMART" id="SM00382">
    <property type="entry name" value="AAA"/>
    <property type="match status" value="2"/>
</dbReference>
<dbReference type="FunFam" id="3.40.50.300:FF:000365">
    <property type="entry name" value="Ribosome biogenesis ATPase RIX7"/>
    <property type="match status" value="1"/>
</dbReference>
<dbReference type="AlphaFoldDB" id="A0A814BIU8"/>
<comment type="similarity">
    <text evidence="1">Belongs to the AAA ATPase family.</text>
</comment>
<reference evidence="7" key="1">
    <citation type="submission" date="2021-02" db="EMBL/GenBank/DDBJ databases">
        <authorList>
            <person name="Nowell W R."/>
        </authorList>
    </citation>
    <scope>NUCLEOTIDE SEQUENCE</scope>
    <source>
        <strain evidence="7">Ploen Becks lab</strain>
    </source>
</reference>
<dbReference type="Gene3D" id="1.10.10.2010">
    <property type="match status" value="1"/>
</dbReference>
<dbReference type="PROSITE" id="PS00674">
    <property type="entry name" value="AAA"/>
    <property type="match status" value="1"/>
</dbReference>
<feature type="domain" description="AAA+ ATPase" evidence="6">
    <location>
        <begin position="561"/>
        <end position="699"/>
    </location>
</feature>
<keyword evidence="4" id="KW-0175">Coiled coil</keyword>
<dbReference type="InterPro" id="IPR003959">
    <property type="entry name" value="ATPase_AAA_core"/>
</dbReference>
<feature type="domain" description="AAA+ ATPase" evidence="6">
    <location>
        <begin position="252"/>
        <end position="390"/>
    </location>
</feature>
<dbReference type="GO" id="GO:0005524">
    <property type="term" value="F:ATP binding"/>
    <property type="evidence" value="ECO:0007669"/>
    <property type="project" value="UniProtKB-KW"/>
</dbReference>
<dbReference type="Gene3D" id="3.40.50.300">
    <property type="entry name" value="P-loop containing nucleotide triphosphate hydrolases"/>
    <property type="match status" value="2"/>
</dbReference>
<proteinExistence type="inferred from homology"/>
<dbReference type="PANTHER" id="PTHR23077:SF171">
    <property type="entry name" value="NUCLEAR VALOSIN-CONTAINING PROTEIN-LIKE"/>
    <property type="match status" value="1"/>
</dbReference>
<evidence type="ECO:0000256" key="4">
    <source>
        <dbReference type="SAM" id="Coils"/>
    </source>
</evidence>
<dbReference type="InterPro" id="IPR038100">
    <property type="entry name" value="NLV2_N_sf"/>
</dbReference>
<evidence type="ECO:0000256" key="2">
    <source>
        <dbReference type="ARBA" id="ARBA00022741"/>
    </source>
</evidence>
<dbReference type="Gene3D" id="1.10.8.60">
    <property type="match status" value="2"/>
</dbReference>
<dbReference type="InterPro" id="IPR050168">
    <property type="entry name" value="AAA_ATPase_domain"/>
</dbReference>
<dbReference type="InterPro" id="IPR027417">
    <property type="entry name" value="P-loop_NTPase"/>
</dbReference>
<sequence>MKFADLINRLELYIKDNPTRLNNDISLIVDDLHTKYSEYKRIKKNVFKRQVEKAYSLLANKDTFIKEIETKIEKLQEEEEDVDVDSDSLDEQALSVAIQNDGNEINNLLTDMYKSNNTSYTLNSDENLSDSFKKKSNLKTTNLSMESENKTKRVHFNDFRQEKLIDSNLENKKAKIENKPENNEKSPEQPQAKRARKTTSTSSNSSGAAKDLIKSKTNFESFACDQEIKENIFRRIYYILSPEQFLSNGKIPPRGFLLHGPPGCGKTQLVYAIAGELDLPLLKVTSTELISGVSGESEENIRAIFDKAILNAPCVLFIDEIEAISQRRETASKNMEHRIVTQLLSCFDDLAVRAYVPIVVIGATNQADSLDIGLRRAGRFDQEIPIGIPDDKQRKRILEILCRKIKQHPDIDIDKIVLNTPGYVGADINALIDEALISALDRRLMDEMHLEKSKMENHESVVYNLIDWIKTKLQKLKGETLSDEEKANLEQKYEIVEVNQNDFDNAIKRVQPSSKREGFATVPDVSWDDIGALQNVREELKTAILAPVKFARQCEIFNFTKPPGILMVGPPGCGKTLLAKAIAKESGVNFISVKGPELLNMYVGESERAVRSLFQRARNSKPCVIFFDEIDAICVKRSDSSSDSGATTRVVNQMLTEMDGLESRKGVFLMAASNRPDIVDPAILRPGRLDKIIYVGLPALEDRIEILKTITKNGTKPKLDSDVIFDDLAKDSRCATYTGADLSALVREASEFALKEFIKNPIEENEVVRLRHFEMAFNKIKPSVSQKDCERYEKMKSICVNLA</sequence>
<evidence type="ECO:0000256" key="5">
    <source>
        <dbReference type="SAM" id="MobiDB-lite"/>
    </source>
</evidence>
<dbReference type="GO" id="GO:0005634">
    <property type="term" value="C:nucleus"/>
    <property type="evidence" value="ECO:0007669"/>
    <property type="project" value="TreeGrafter"/>
</dbReference>
<evidence type="ECO:0000313" key="8">
    <source>
        <dbReference type="Proteomes" id="UP000663879"/>
    </source>
</evidence>
<dbReference type="SUPFAM" id="SSF52540">
    <property type="entry name" value="P-loop containing nucleoside triphosphate hydrolases"/>
    <property type="match status" value="2"/>
</dbReference>
<accession>A0A814BIU8</accession>
<dbReference type="EMBL" id="CAJNOC010002365">
    <property type="protein sequence ID" value="CAF0928946.1"/>
    <property type="molecule type" value="Genomic_DNA"/>
</dbReference>
<evidence type="ECO:0000256" key="3">
    <source>
        <dbReference type="ARBA" id="ARBA00022840"/>
    </source>
</evidence>
<keyword evidence="8" id="KW-1185">Reference proteome</keyword>
<dbReference type="GO" id="GO:0016887">
    <property type="term" value="F:ATP hydrolysis activity"/>
    <property type="evidence" value="ECO:0007669"/>
    <property type="project" value="InterPro"/>
</dbReference>
<dbReference type="Proteomes" id="UP000663879">
    <property type="component" value="Unassembled WGS sequence"/>
</dbReference>
<keyword evidence="2" id="KW-0547">Nucleotide-binding</keyword>
<evidence type="ECO:0000259" key="6">
    <source>
        <dbReference type="SMART" id="SM00382"/>
    </source>
</evidence>
<dbReference type="GO" id="GO:1990275">
    <property type="term" value="F:preribosome binding"/>
    <property type="evidence" value="ECO:0007669"/>
    <property type="project" value="TreeGrafter"/>
</dbReference>
<dbReference type="InterPro" id="IPR003960">
    <property type="entry name" value="ATPase_AAA_CS"/>
</dbReference>
<dbReference type="GO" id="GO:0042254">
    <property type="term" value="P:ribosome biogenesis"/>
    <property type="evidence" value="ECO:0007669"/>
    <property type="project" value="TreeGrafter"/>
</dbReference>
<comment type="caution">
    <text evidence="7">The sequence shown here is derived from an EMBL/GenBank/DDBJ whole genome shotgun (WGS) entry which is preliminary data.</text>
</comment>
<feature type="compositionally biased region" description="Basic and acidic residues" evidence="5">
    <location>
        <begin position="167"/>
        <end position="187"/>
    </location>
</feature>
<dbReference type="Pfam" id="PF00004">
    <property type="entry name" value="AAA"/>
    <property type="match status" value="2"/>
</dbReference>
<dbReference type="GO" id="GO:0003723">
    <property type="term" value="F:RNA binding"/>
    <property type="evidence" value="ECO:0007669"/>
    <property type="project" value="TreeGrafter"/>
</dbReference>
<dbReference type="InterPro" id="IPR003593">
    <property type="entry name" value="AAA+_ATPase"/>
</dbReference>
<evidence type="ECO:0000256" key="1">
    <source>
        <dbReference type="ARBA" id="ARBA00006914"/>
    </source>
</evidence>
<dbReference type="InterPro" id="IPR031996">
    <property type="entry name" value="NVL2_nucleolin-bd"/>
</dbReference>
<evidence type="ECO:0000313" key="7">
    <source>
        <dbReference type="EMBL" id="CAF0928946.1"/>
    </source>
</evidence>
<protein>
    <recommendedName>
        <fullName evidence="6">AAA+ ATPase domain-containing protein</fullName>
    </recommendedName>
</protein>
<keyword evidence="3" id="KW-0067">ATP-binding</keyword>
<gene>
    <name evidence="7" type="ORF">OXX778_LOCUS12796</name>
</gene>
<feature type="region of interest" description="Disordered" evidence="5">
    <location>
        <begin position="167"/>
        <end position="209"/>
    </location>
</feature>
<dbReference type="Pfam" id="PF16725">
    <property type="entry name" value="Nucleolin_bd"/>
    <property type="match status" value="1"/>
</dbReference>
<dbReference type="OrthoDB" id="2187at2759"/>
<dbReference type="InterPro" id="IPR041569">
    <property type="entry name" value="AAA_lid_3"/>
</dbReference>
<dbReference type="FunFam" id="3.40.50.300:FF:000149">
    <property type="entry name" value="Nuclear valosin-containing protein-like"/>
    <property type="match status" value="1"/>
</dbReference>
<organism evidence="7 8">
    <name type="scientific">Brachionus calyciflorus</name>
    <dbReference type="NCBI Taxonomy" id="104777"/>
    <lineage>
        <taxon>Eukaryota</taxon>
        <taxon>Metazoa</taxon>
        <taxon>Spiralia</taxon>
        <taxon>Gnathifera</taxon>
        <taxon>Rotifera</taxon>
        <taxon>Eurotatoria</taxon>
        <taxon>Monogononta</taxon>
        <taxon>Pseudotrocha</taxon>
        <taxon>Ploima</taxon>
        <taxon>Brachionidae</taxon>
        <taxon>Brachionus</taxon>
    </lineage>
</organism>
<dbReference type="CDD" id="cd19511">
    <property type="entry name" value="RecA-like_CDC48_r2-like"/>
    <property type="match status" value="1"/>
</dbReference>
<name>A0A814BIU8_9BILA</name>